<feature type="transmembrane region" description="Helical" evidence="1">
    <location>
        <begin position="150"/>
        <end position="168"/>
    </location>
</feature>
<gene>
    <name evidence="3" type="ORF">L3X38_037643</name>
</gene>
<sequence length="273" mass="30680">MLLLILAIFPIILLIRVQSLCVLVMLNLCKFIMLDLLSSFNLQNVLHVPNVAHNLLHVFQFVCDNHCSLTLDEYGFSIKDNISQRMLCQGPVENGLYPIYCSSLIKASSTLPSATPTAYLVCKASLSTWHKRLGHPPQSMLQSIVNRNNLQVLVLLLLLCHVLLVFLARQLDYLFCLKGLCLVSLWGSFSLMFGVQVPLSLPQTSVTVTPLGHLCAYEVVQVWTGDSLRARMVGVGRVALVKGILGISEGYRRNLRKPKIRNMFVMSRRMKRN</sequence>
<name>A0AAD4V524_PRUDU</name>
<evidence type="ECO:0000259" key="2">
    <source>
        <dbReference type="Pfam" id="PF13976"/>
    </source>
</evidence>
<feature type="transmembrane region" description="Helical" evidence="1">
    <location>
        <begin position="175"/>
        <end position="195"/>
    </location>
</feature>
<dbReference type="AlphaFoldDB" id="A0AAD4V524"/>
<dbReference type="InterPro" id="IPR025724">
    <property type="entry name" value="GAG-pre-integrase_dom"/>
</dbReference>
<proteinExistence type="predicted"/>
<evidence type="ECO:0000313" key="4">
    <source>
        <dbReference type="Proteomes" id="UP001054821"/>
    </source>
</evidence>
<organism evidence="3 4">
    <name type="scientific">Prunus dulcis</name>
    <name type="common">Almond</name>
    <name type="synonym">Amygdalus dulcis</name>
    <dbReference type="NCBI Taxonomy" id="3755"/>
    <lineage>
        <taxon>Eukaryota</taxon>
        <taxon>Viridiplantae</taxon>
        <taxon>Streptophyta</taxon>
        <taxon>Embryophyta</taxon>
        <taxon>Tracheophyta</taxon>
        <taxon>Spermatophyta</taxon>
        <taxon>Magnoliopsida</taxon>
        <taxon>eudicotyledons</taxon>
        <taxon>Gunneridae</taxon>
        <taxon>Pentapetalae</taxon>
        <taxon>rosids</taxon>
        <taxon>fabids</taxon>
        <taxon>Rosales</taxon>
        <taxon>Rosaceae</taxon>
        <taxon>Amygdaloideae</taxon>
        <taxon>Amygdaleae</taxon>
        <taxon>Prunus</taxon>
    </lineage>
</organism>
<protein>
    <recommendedName>
        <fullName evidence="2">GAG-pre-integrase domain-containing protein</fullName>
    </recommendedName>
</protein>
<accession>A0AAD4V524</accession>
<keyword evidence="1" id="KW-1133">Transmembrane helix</keyword>
<keyword evidence="4" id="KW-1185">Reference proteome</keyword>
<keyword evidence="1" id="KW-0812">Transmembrane</keyword>
<comment type="caution">
    <text evidence="3">The sequence shown here is derived from an EMBL/GenBank/DDBJ whole genome shotgun (WGS) entry which is preliminary data.</text>
</comment>
<feature type="domain" description="GAG-pre-integrase" evidence="2">
    <location>
        <begin position="95"/>
        <end position="154"/>
    </location>
</feature>
<dbReference type="Pfam" id="PF13976">
    <property type="entry name" value="gag_pre-integrs"/>
    <property type="match status" value="1"/>
</dbReference>
<evidence type="ECO:0000313" key="3">
    <source>
        <dbReference type="EMBL" id="KAI5317936.1"/>
    </source>
</evidence>
<dbReference type="EMBL" id="JAJFAZ020000007">
    <property type="protein sequence ID" value="KAI5317936.1"/>
    <property type="molecule type" value="Genomic_DNA"/>
</dbReference>
<keyword evidence="1" id="KW-0472">Membrane</keyword>
<evidence type="ECO:0000256" key="1">
    <source>
        <dbReference type="SAM" id="Phobius"/>
    </source>
</evidence>
<dbReference type="Proteomes" id="UP001054821">
    <property type="component" value="Chromosome 7"/>
</dbReference>
<reference evidence="3 4" key="1">
    <citation type="journal article" date="2022" name="G3 (Bethesda)">
        <title>Whole-genome sequence and methylome profiling of the almond [Prunus dulcis (Mill.) D.A. Webb] cultivar 'Nonpareil'.</title>
        <authorList>
            <person name="D'Amico-Willman K.M."/>
            <person name="Ouma W.Z."/>
            <person name="Meulia T."/>
            <person name="Sideli G.M."/>
            <person name="Gradziel T.M."/>
            <person name="Fresnedo-Ramirez J."/>
        </authorList>
    </citation>
    <scope>NUCLEOTIDE SEQUENCE [LARGE SCALE GENOMIC DNA]</scope>
    <source>
        <strain evidence="3">Clone GOH B32 T37-40</strain>
    </source>
</reference>